<organism evidence="1 2">
    <name type="scientific">Desulfofervidus auxilii</name>
    <dbReference type="NCBI Taxonomy" id="1621989"/>
    <lineage>
        <taxon>Bacteria</taxon>
        <taxon>Pseudomonadati</taxon>
        <taxon>Thermodesulfobacteriota</taxon>
        <taxon>Candidatus Desulfofervidia</taxon>
        <taxon>Candidatus Desulfofervidales</taxon>
        <taxon>Candidatus Desulfofervidaceae</taxon>
        <taxon>Candidatus Desulfofervidus</taxon>
    </lineage>
</organism>
<evidence type="ECO:0000313" key="2">
    <source>
        <dbReference type="Proteomes" id="UP000070560"/>
    </source>
</evidence>
<dbReference type="KEGG" id="daw:HS1_000248"/>
<dbReference type="EMBL" id="CP013015">
    <property type="protein sequence ID" value="AMM40054.1"/>
    <property type="molecule type" value="Genomic_DNA"/>
</dbReference>
<dbReference type="AlphaFoldDB" id="A0A7U4QIN5"/>
<gene>
    <name evidence="1" type="ORF">HS1_000248</name>
</gene>
<reference evidence="1 2" key="1">
    <citation type="submission" date="2015-10" db="EMBL/GenBank/DDBJ databases">
        <title>Candidatus Desulfofervidus auxilii, a hydrogenotrophic sulfate-reducing bacterium involved in the thermophilic anaerobic oxidation of methane.</title>
        <authorList>
            <person name="Krukenberg V."/>
            <person name="Richter M."/>
            <person name="Wegener G."/>
        </authorList>
    </citation>
    <scope>NUCLEOTIDE SEQUENCE [LARGE SCALE GENOMIC DNA]</scope>
    <source>
        <strain evidence="1 2">HS1</strain>
    </source>
</reference>
<keyword evidence="2" id="KW-1185">Reference proteome</keyword>
<dbReference type="RefSeq" id="WP_066060360.1">
    <property type="nucleotide sequence ID" value="NZ_CP013015.1"/>
</dbReference>
<dbReference type="InterPro" id="IPR058303">
    <property type="entry name" value="DUF7990"/>
</dbReference>
<proteinExistence type="predicted"/>
<dbReference type="Proteomes" id="UP000070560">
    <property type="component" value="Chromosome"/>
</dbReference>
<name>A0A7U4QIN5_DESA2</name>
<dbReference type="OrthoDB" id="9798959at2"/>
<dbReference type="Pfam" id="PF25952">
    <property type="entry name" value="DUF7990"/>
    <property type="match status" value="1"/>
</dbReference>
<accession>A0A7U4QIN5</accession>
<sequence>MFKVWQTLKYILGYFIDGFKEHSVDMLEKELYEMENAFALVLCGSLIGLPAPPPLLGLSLLPYLERELNIMFAKSANLDDKLAQWTDMIDL</sequence>
<evidence type="ECO:0000313" key="1">
    <source>
        <dbReference type="EMBL" id="AMM40054.1"/>
    </source>
</evidence>
<protein>
    <submittedName>
        <fullName evidence="1">Uncharacterized protein</fullName>
    </submittedName>
</protein>